<gene>
    <name evidence="9" type="ORF">KP509_02G086400</name>
</gene>
<name>A0A8T2VB96_CERRI</name>
<sequence>MLLRTPPPHKRPRLPSPEPPPQQLAVQALPLGRFVASEDTEFHHDCDDRELLGDSLRCTYKCKQLVKAEFLERYNNQERKISDLTTQLESLESSSRAIGIERNNLLEQVERLQQEKAAATARERATQDKYEIDLNRFEERFRGQFKRCEELEVKLQQEVRLRAEAELHADNMISQAEDLKITLEKNAEKMKKRIETLEEQLRREQKDAQFAIVRTEAKTSQEKTRAQYAESEIEILRNRCEDLQQRLSKCMDENRALSDQLAAAPAESSSSRNKEMETVIKHLRDELKSFESDVVEARKMKQFHANVNLLKEKVESERLRAERAEAALEELVNCEVQTKSLIAELQIWKSLIDEIPDVEKRDDIPIKMRELQRELLASTAEVGKLTAKVSELHSELEKEKATRYRSQNDARISNKAVGDVEAENKRLKRQVELLKREVNGLKSILSSYDEEESLFMPQNSAENGQLFESRVKLKEERIQKLEVLIEDLQREGELLRSELASAELKLGRGDYDPAHTKVVHMVENLDVSAEKKVLLAEIQNLQEKLKALEDETFTSASRNAASKNAELSMLRDQVSSLEKREAR</sequence>
<comment type="similarity">
    <text evidence="2">Belongs to the MAD1 family.</text>
</comment>
<dbReference type="InterPro" id="IPR008672">
    <property type="entry name" value="Mad1"/>
</dbReference>
<evidence type="ECO:0000256" key="5">
    <source>
        <dbReference type="ARBA" id="ARBA00023242"/>
    </source>
</evidence>
<keyword evidence="5" id="KW-0539">Nucleus</keyword>
<comment type="subcellular location">
    <subcellularLocation>
        <location evidence="1">Nucleus</location>
    </subcellularLocation>
</comment>
<proteinExistence type="inferred from homology"/>
<comment type="caution">
    <text evidence="9">The sequence shown here is derived from an EMBL/GenBank/DDBJ whole genome shotgun (WGS) entry which is preliminary data.</text>
</comment>
<accession>A0A8T2VB96</accession>
<feature type="region of interest" description="Disordered" evidence="8">
    <location>
        <begin position="552"/>
        <end position="583"/>
    </location>
</feature>
<dbReference type="AlphaFoldDB" id="A0A8T2VB96"/>
<dbReference type="GO" id="GO:0072686">
    <property type="term" value="C:mitotic spindle"/>
    <property type="evidence" value="ECO:0007669"/>
    <property type="project" value="TreeGrafter"/>
</dbReference>
<dbReference type="PANTHER" id="PTHR23168">
    <property type="entry name" value="MITOTIC SPINDLE ASSEMBLY CHECKPOINT PROTEIN MAD1 MITOTIC ARREST DEFICIENT-LIKE PROTEIN 1"/>
    <property type="match status" value="1"/>
</dbReference>
<dbReference type="Pfam" id="PF05557">
    <property type="entry name" value="MAD"/>
    <property type="match status" value="1"/>
</dbReference>
<dbReference type="EMBL" id="CM035407">
    <property type="protein sequence ID" value="KAH7444652.1"/>
    <property type="molecule type" value="Genomic_DNA"/>
</dbReference>
<protein>
    <submittedName>
        <fullName evidence="9">Uncharacterized protein</fullName>
    </submittedName>
</protein>
<feature type="region of interest" description="Disordered" evidence="8">
    <location>
        <begin position="1"/>
        <end position="23"/>
    </location>
</feature>
<keyword evidence="3" id="KW-0132">Cell division</keyword>
<dbReference type="SUPFAM" id="SSF75704">
    <property type="entry name" value="Mitotic arrest deficient-like 1, Mad1"/>
    <property type="match status" value="1"/>
</dbReference>
<evidence type="ECO:0000313" key="10">
    <source>
        <dbReference type="Proteomes" id="UP000825935"/>
    </source>
</evidence>
<dbReference type="GO" id="GO:0051315">
    <property type="term" value="P:attachment of mitotic spindle microtubules to kinetochore"/>
    <property type="evidence" value="ECO:0007669"/>
    <property type="project" value="TreeGrafter"/>
</dbReference>
<keyword evidence="7" id="KW-0175">Coiled coil</keyword>
<evidence type="ECO:0000256" key="7">
    <source>
        <dbReference type="SAM" id="Coils"/>
    </source>
</evidence>
<evidence type="ECO:0000256" key="6">
    <source>
        <dbReference type="ARBA" id="ARBA00023306"/>
    </source>
</evidence>
<evidence type="ECO:0000256" key="2">
    <source>
        <dbReference type="ARBA" id="ARBA00008029"/>
    </source>
</evidence>
<evidence type="ECO:0000256" key="3">
    <source>
        <dbReference type="ARBA" id="ARBA00022618"/>
    </source>
</evidence>
<dbReference type="GO" id="GO:0007094">
    <property type="term" value="P:mitotic spindle assembly checkpoint signaling"/>
    <property type="evidence" value="ECO:0007669"/>
    <property type="project" value="InterPro"/>
</dbReference>
<dbReference type="OrthoDB" id="331602at2759"/>
<feature type="coiled-coil region" evidence="7">
    <location>
        <begin position="67"/>
        <end position="334"/>
    </location>
</feature>
<dbReference type="GO" id="GO:0051301">
    <property type="term" value="P:cell division"/>
    <property type="evidence" value="ECO:0007669"/>
    <property type="project" value="UniProtKB-KW"/>
</dbReference>
<keyword evidence="4" id="KW-0498">Mitosis</keyword>
<dbReference type="PANTHER" id="PTHR23168:SF0">
    <property type="entry name" value="MITOTIC SPINDLE ASSEMBLY CHECKPOINT PROTEIN MAD1"/>
    <property type="match status" value="1"/>
</dbReference>
<dbReference type="GO" id="GO:0005635">
    <property type="term" value="C:nuclear envelope"/>
    <property type="evidence" value="ECO:0007669"/>
    <property type="project" value="TreeGrafter"/>
</dbReference>
<dbReference type="GO" id="GO:0000776">
    <property type="term" value="C:kinetochore"/>
    <property type="evidence" value="ECO:0007669"/>
    <property type="project" value="TreeGrafter"/>
</dbReference>
<feature type="compositionally biased region" description="Polar residues" evidence="8">
    <location>
        <begin position="553"/>
        <end position="562"/>
    </location>
</feature>
<evidence type="ECO:0000313" key="9">
    <source>
        <dbReference type="EMBL" id="KAH7444652.1"/>
    </source>
</evidence>
<dbReference type="OMA" id="YKLDFMP"/>
<evidence type="ECO:0000256" key="1">
    <source>
        <dbReference type="ARBA" id="ARBA00004123"/>
    </source>
</evidence>
<keyword evidence="10" id="KW-1185">Reference proteome</keyword>
<dbReference type="Gene3D" id="6.10.250.90">
    <property type="match status" value="1"/>
</dbReference>
<evidence type="ECO:0000256" key="4">
    <source>
        <dbReference type="ARBA" id="ARBA00022776"/>
    </source>
</evidence>
<dbReference type="Proteomes" id="UP000825935">
    <property type="component" value="Chromosome 2"/>
</dbReference>
<evidence type="ECO:0000256" key="8">
    <source>
        <dbReference type="SAM" id="MobiDB-lite"/>
    </source>
</evidence>
<reference evidence="9" key="1">
    <citation type="submission" date="2021-08" db="EMBL/GenBank/DDBJ databases">
        <title>WGS assembly of Ceratopteris richardii.</title>
        <authorList>
            <person name="Marchant D.B."/>
            <person name="Chen G."/>
            <person name="Jenkins J."/>
            <person name="Shu S."/>
            <person name="Leebens-Mack J."/>
            <person name="Grimwood J."/>
            <person name="Schmutz J."/>
            <person name="Soltis P."/>
            <person name="Soltis D."/>
            <person name="Chen Z.-H."/>
        </authorList>
    </citation>
    <scope>NUCLEOTIDE SEQUENCE</scope>
    <source>
        <strain evidence="9">Whitten #5841</strain>
        <tissue evidence="9">Leaf</tissue>
    </source>
</reference>
<organism evidence="9 10">
    <name type="scientific">Ceratopteris richardii</name>
    <name type="common">Triangle waterfern</name>
    <dbReference type="NCBI Taxonomy" id="49495"/>
    <lineage>
        <taxon>Eukaryota</taxon>
        <taxon>Viridiplantae</taxon>
        <taxon>Streptophyta</taxon>
        <taxon>Embryophyta</taxon>
        <taxon>Tracheophyta</taxon>
        <taxon>Polypodiopsida</taxon>
        <taxon>Polypodiidae</taxon>
        <taxon>Polypodiales</taxon>
        <taxon>Pteridineae</taxon>
        <taxon>Pteridaceae</taxon>
        <taxon>Parkerioideae</taxon>
        <taxon>Ceratopteris</taxon>
    </lineage>
</organism>
<keyword evidence="6" id="KW-0131">Cell cycle</keyword>